<feature type="domain" description="Translocator protein BipB-like C-terminal" evidence="12">
    <location>
        <begin position="255"/>
        <end position="590"/>
    </location>
</feature>
<gene>
    <name evidence="14" type="ORF">SAMN05216598_5717</name>
</gene>
<keyword evidence="8 11" id="KW-0472">Membrane</keyword>
<feature type="domain" description="IpaB/BipB/SctE N-terminal" evidence="13">
    <location>
        <begin position="81"/>
        <end position="231"/>
    </location>
</feature>
<dbReference type="AlphaFoldDB" id="A0A1H2AC73"/>
<dbReference type="Proteomes" id="UP000199524">
    <property type="component" value="Chromosome I"/>
</dbReference>
<keyword evidence="4 11" id="KW-0812">Transmembrane</keyword>
<evidence type="ECO:0000256" key="6">
    <source>
        <dbReference type="ARBA" id="ARBA00022989"/>
    </source>
</evidence>
<dbReference type="RefSeq" id="WP_090210762.1">
    <property type="nucleotide sequence ID" value="NZ_LT629777.1"/>
</dbReference>
<dbReference type="Gene3D" id="1.20.120.330">
    <property type="entry name" value="Nucleotidyltransferases domain 2"/>
    <property type="match status" value="2"/>
</dbReference>
<dbReference type="GeneID" id="300210548"/>
<sequence length="593" mass="63191">MTDINGVLGSAPLVVPDASPYAEAARKAARTDDFQRLNHELLASLESVDYESAGGARNDARPRLQVPPTRVGEDRLNAEGEFVRLIASLVELLGNTSLETLKNRLSLLRSVAQASQQSLQRLSADYAQSLAELAAAQGAVDSSQERLEALKARLDQAQFELEAAESHLASLDPSSPEYAGALARRDRAMGVVDTLQQGFRPVAEAHVRLLDTAKVAAVKAEALVRQIQDLAVRHPATDEAGQEHLNAAGALVLAMARLIELLGDAADRQLQADQELFLTMQATRQDFMRIKSEEYQEEVRKAEAAQKAMGCIGKILGWLVLAVSAVVAVVSTVATLGAAAPAAGALIGAAIGVVGVLASLSDMIVKEVTGNSYMEKAMKPVMEVFQKLVKVMADMYTQVLMTMGVAEEKAKMAGAIIGAIAAVATVIAAAVVRIQAAGPVLGTVMNKVMEKLGDAFSRLVPELLKQAATSVGRGLSRLVEQLRGLVASASDDVTLSQLKNRLEVLLATVQTAGTASQAGLQVKSAVHQQQGAEHLADIRVSMAIVDSLGDYLEEALGAFARLIEHKDEQMRRFMSDMQHRHGAALQVARNIRL</sequence>
<reference evidence="15" key="1">
    <citation type="submission" date="2016-10" db="EMBL/GenBank/DDBJ databases">
        <authorList>
            <person name="Varghese N."/>
            <person name="Submissions S."/>
        </authorList>
    </citation>
    <scope>NUCLEOTIDE SEQUENCE [LARGE SCALE GENOMIC DNA]</scope>
    <source>
        <strain evidence="15">ATCC 23835</strain>
    </source>
</reference>
<feature type="transmembrane region" description="Helical" evidence="11">
    <location>
        <begin position="412"/>
        <end position="432"/>
    </location>
</feature>
<comment type="subcellular location">
    <subcellularLocation>
        <location evidence="1">Host membrane</location>
        <topology evidence="1">Multi-pass membrane protein</topology>
    </subcellularLocation>
    <subcellularLocation>
        <location evidence="2">Secreted</location>
    </subcellularLocation>
</comment>
<dbReference type="GO" id="GO:0005576">
    <property type="term" value="C:extracellular region"/>
    <property type="evidence" value="ECO:0007669"/>
    <property type="project" value="UniProtKB-SubCell"/>
</dbReference>
<evidence type="ECO:0000256" key="3">
    <source>
        <dbReference type="ARBA" id="ARBA00022525"/>
    </source>
</evidence>
<dbReference type="PRINTS" id="PR01375">
    <property type="entry name" value="BACINVASINB"/>
</dbReference>
<dbReference type="Pfam" id="PF16535">
    <property type="entry name" value="T3SSipB"/>
    <property type="match status" value="1"/>
</dbReference>
<keyword evidence="5" id="KW-1043">Host membrane</keyword>
<evidence type="ECO:0000313" key="14">
    <source>
        <dbReference type="EMBL" id="SDT43595.1"/>
    </source>
</evidence>
<evidence type="ECO:0000256" key="2">
    <source>
        <dbReference type="ARBA" id="ARBA00004613"/>
    </source>
</evidence>
<accession>A0A1H2AC73</accession>
<keyword evidence="7" id="KW-0843">Virulence</keyword>
<protein>
    <submittedName>
        <fullName evidence="14">Type III secretion system translocon protein, YopB/IpaB/SipB family</fullName>
    </submittedName>
</protein>
<feature type="transmembrane region" description="Helical" evidence="11">
    <location>
        <begin position="315"/>
        <end position="336"/>
    </location>
</feature>
<keyword evidence="10" id="KW-0175">Coiled coil</keyword>
<evidence type="ECO:0000256" key="4">
    <source>
        <dbReference type="ARBA" id="ARBA00022692"/>
    </source>
</evidence>
<proteinExistence type="inferred from homology"/>
<evidence type="ECO:0000256" key="8">
    <source>
        <dbReference type="ARBA" id="ARBA00023136"/>
    </source>
</evidence>
<organism evidence="14 15">
    <name type="scientific">Pseudomonas asplenii</name>
    <dbReference type="NCBI Taxonomy" id="53407"/>
    <lineage>
        <taxon>Bacteria</taxon>
        <taxon>Pseudomonadati</taxon>
        <taxon>Pseudomonadota</taxon>
        <taxon>Gammaproteobacteria</taxon>
        <taxon>Pseudomonadales</taxon>
        <taxon>Pseudomonadaceae</taxon>
        <taxon>Pseudomonas</taxon>
    </lineage>
</organism>
<dbReference type="InterPro" id="IPR003895">
    <property type="entry name" value="T3SS_SctE/BipB"/>
</dbReference>
<evidence type="ECO:0000256" key="10">
    <source>
        <dbReference type="SAM" id="Coils"/>
    </source>
</evidence>
<comment type="similarity">
    <text evidence="9">Belongs to the SctE/SipB/YopB family.</text>
</comment>
<evidence type="ECO:0000313" key="15">
    <source>
        <dbReference type="Proteomes" id="UP000199524"/>
    </source>
</evidence>
<feature type="transmembrane region" description="Helical" evidence="11">
    <location>
        <begin position="342"/>
        <end position="365"/>
    </location>
</feature>
<dbReference type="EMBL" id="LT629777">
    <property type="protein sequence ID" value="SDT43595.1"/>
    <property type="molecule type" value="Genomic_DNA"/>
</dbReference>
<keyword evidence="6 11" id="KW-1133">Transmembrane helix</keyword>
<dbReference type="GO" id="GO:0016020">
    <property type="term" value="C:membrane"/>
    <property type="evidence" value="ECO:0007669"/>
    <property type="project" value="InterPro"/>
</dbReference>
<evidence type="ECO:0000259" key="12">
    <source>
        <dbReference type="Pfam" id="PF04888"/>
    </source>
</evidence>
<dbReference type="InterPro" id="IPR006972">
    <property type="entry name" value="BipB-like_C"/>
</dbReference>
<evidence type="ECO:0000256" key="5">
    <source>
        <dbReference type="ARBA" id="ARBA00022870"/>
    </source>
</evidence>
<dbReference type="Pfam" id="PF04888">
    <property type="entry name" value="SseC"/>
    <property type="match status" value="1"/>
</dbReference>
<evidence type="ECO:0000256" key="9">
    <source>
        <dbReference type="ARBA" id="ARBA00035640"/>
    </source>
</evidence>
<keyword evidence="15" id="KW-1185">Reference proteome</keyword>
<name>A0A1H2AC73_9PSED</name>
<evidence type="ECO:0000256" key="11">
    <source>
        <dbReference type="SAM" id="Phobius"/>
    </source>
</evidence>
<evidence type="ECO:0000259" key="13">
    <source>
        <dbReference type="Pfam" id="PF16535"/>
    </source>
</evidence>
<evidence type="ECO:0000256" key="7">
    <source>
        <dbReference type="ARBA" id="ARBA00023026"/>
    </source>
</evidence>
<dbReference type="GO" id="GO:0033644">
    <property type="term" value="C:host cell membrane"/>
    <property type="evidence" value="ECO:0007669"/>
    <property type="project" value="UniProtKB-SubCell"/>
</dbReference>
<dbReference type="InterPro" id="IPR032391">
    <property type="entry name" value="IpaB/BipB/SctE_N"/>
</dbReference>
<keyword evidence="3" id="KW-0964">Secreted</keyword>
<evidence type="ECO:0000256" key="1">
    <source>
        <dbReference type="ARBA" id="ARBA00004301"/>
    </source>
</evidence>
<feature type="coiled-coil region" evidence="10">
    <location>
        <begin position="133"/>
        <end position="167"/>
    </location>
</feature>